<keyword evidence="2" id="KW-0547">Nucleotide-binding</keyword>
<proteinExistence type="predicted"/>
<evidence type="ECO:0000313" key="2">
    <source>
        <dbReference type="EMBL" id="MFC2969674.1"/>
    </source>
</evidence>
<sequence>MRFAPGADKLVCEHCGHEEPVTAGAGTGADTIESLTAIPSTRTRNKHLTEHDYQAALADALPPTAMEEVRTVTCPSCGASFEFDPHVHAAECPFCATPIVTDTGAHRQIKPQALVPFQLTEVQARAAMTKWLGRLWFAPNGLVQYARKGRALTGIYTPYWTFDADTRSTYTGQCGVAYYETRTVTVQVDGRNQTRQEQVRKIRWYPAAGTVARRFDDVLALASTSLPRGYVDALEPWDLSGLEAYRPDYLAGFRAEGYSVGLEEGHSIARVKMDRVIEQDVRRDIGGDEQRIHSIDTTATNETFKHVLLPIWMAAYKYRGKSYRFVVNGQTGKVRGERPWSWWKIAGAVLVAAVAIGVVVYLKQNQ</sequence>
<feature type="transmembrane region" description="Helical" evidence="1">
    <location>
        <begin position="340"/>
        <end position="362"/>
    </location>
</feature>
<keyword evidence="1" id="KW-0812">Transmembrane</keyword>
<keyword evidence="2" id="KW-0347">Helicase</keyword>
<evidence type="ECO:0000256" key="1">
    <source>
        <dbReference type="SAM" id="Phobius"/>
    </source>
</evidence>
<comment type="caution">
    <text evidence="2">The sequence shown here is derived from an EMBL/GenBank/DDBJ whole genome shotgun (WGS) entry which is preliminary data.</text>
</comment>
<gene>
    <name evidence="2" type="ORF">ACFOES_16350</name>
</gene>
<dbReference type="PANTHER" id="PTHR37826:SF3">
    <property type="entry name" value="J DOMAIN-CONTAINING PROTEIN"/>
    <property type="match status" value="1"/>
</dbReference>
<reference evidence="3" key="1">
    <citation type="journal article" date="2019" name="Int. J. Syst. Evol. Microbiol.">
        <title>The Global Catalogue of Microorganisms (GCM) 10K type strain sequencing project: providing services to taxonomists for standard genome sequencing and annotation.</title>
        <authorList>
            <consortium name="The Broad Institute Genomics Platform"/>
            <consortium name="The Broad Institute Genome Sequencing Center for Infectious Disease"/>
            <person name="Wu L."/>
            <person name="Ma J."/>
        </authorList>
    </citation>
    <scope>NUCLEOTIDE SEQUENCE [LARGE SCALE GENOMIC DNA]</scope>
    <source>
        <strain evidence="3">KCTC 62192</strain>
    </source>
</reference>
<dbReference type="Proteomes" id="UP001595443">
    <property type="component" value="Unassembled WGS sequence"/>
</dbReference>
<dbReference type="GO" id="GO:0004386">
    <property type="term" value="F:helicase activity"/>
    <property type="evidence" value="ECO:0007669"/>
    <property type="project" value="UniProtKB-KW"/>
</dbReference>
<dbReference type="EMBL" id="JBHRSK010000014">
    <property type="protein sequence ID" value="MFC2969674.1"/>
    <property type="molecule type" value="Genomic_DNA"/>
</dbReference>
<organism evidence="2 3">
    <name type="scientific">Acidimangrovimonas pyrenivorans</name>
    <dbReference type="NCBI Taxonomy" id="2030798"/>
    <lineage>
        <taxon>Bacteria</taxon>
        <taxon>Pseudomonadati</taxon>
        <taxon>Pseudomonadota</taxon>
        <taxon>Alphaproteobacteria</taxon>
        <taxon>Rhodobacterales</taxon>
        <taxon>Paracoccaceae</taxon>
        <taxon>Acidimangrovimonas</taxon>
    </lineage>
</organism>
<dbReference type="RefSeq" id="WP_377834438.1">
    <property type="nucleotide sequence ID" value="NZ_JBHRSK010000014.1"/>
</dbReference>
<evidence type="ECO:0000313" key="3">
    <source>
        <dbReference type="Proteomes" id="UP001595443"/>
    </source>
</evidence>
<protein>
    <submittedName>
        <fullName evidence="2">Primosomal protein N' (Replication factor Y) -superfamily II helicase</fullName>
    </submittedName>
</protein>
<dbReference type="PANTHER" id="PTHR37826">
    <property type="entry name" value="FLOTILLIN BAND_7_5 DOMAIN PROTEIN"/>
    <property type="match status" value="1"/>
</dbReference>
<name>A0ABV7AJU6_9RHOB</name>
<keyword evidence="1" id="KW-1133">Transmembrane helix</keyword>
<accession>A0ABV7AJU6</accession>
<dbReference type="Gene3D" id="2.20.28.30">
    <property type="entry name" value="RNA polymerase ii, chain L"/>
    <property type="match status" value="1"/>
</dbReference>
<keyword evidence="2" id="KW-0378">Hydrolase</keyword>
<keyword evidence="3" id="KW-1185">Reference proteome</keyword>
<keyword evidence="2" id="KW-0067">ATP-binding</keyword>
<keyword evidence="1" id="KW-0472">Membrane</keyword>